<feature type="compositionally biased region" description="Polar residues" evidence="2">
    <location>
        <begin position="676"/>
        <end position="689"/>
    </location>
</feature>
<organism evidence="4 5">
    <name type="scientific">Lentinula detonsa</name>
    <dbReference type="NCBI Taxonomy" id="2804962"/>
    <lineage>
        <taxon>Eukaryota</taxon>
        <taxon>Fungi</taxon>
        <taxon>Dikarya</taxon>
        <taxon>Basidiomycota</taxon>
        <taxon>Agaricomycotina</taxon>
        <taxon>Agaricomycetes</taxon>
        <taxon>Agaricomycetidae</taxon>
        <taxon>Agaricales</taxon>
        <taxon>Marasmiineae</taxon>
        <taxon>Omphalotaceae</taxon>
        <taxon>Lentinula</taxon>
    </lineage>
</organism>
<dbReference type="Pfam" id="PF04082">
    <property type="entry name" value="Fungal_trans"/>
    <property type="match status" value="1"/>
</dbReference>
<accession>A0A9W8NV22</accession>
<keyword evidence="5" id="KW-1185">Reference proteome</keyword>
<sequence>MDSNTRKKGARRLQNSCDNCRRKKIRCDSSTTPNKVCSGKLFKYTYATASSQEARAKTKSELDLFPSHTAQSALVNAILAEPLTYQTPDDSAGVRELLVDICHYVRSLEKEISRLRRAPVSGPGSAGGHPSPSPPAPDVEGVLSNSEPMIAKSAIGGVFSDEDSDDTDTNTISENFKHLSLYHSRPRHYGMSSNFVLAQTLLEVDFKHGLDIGLLLKRFERPLFWTINSWQREIPFMTPDTPLVFPDSDLLHDLVSIYFAEFDPYLPLLHRQTFEQSIKDGLHLRERCFGKVVLAVCALASRYSNDPRNMIPGAPCPEHSLGWLWFRQVAVVQTTSFIDPPRVYNLQLFVLSVVFLQGTTTSESSWIIIGTAIRLAEAIGVHRKGPGPAQPRTIERELWNRAFWALVNIDVTVSMFLGRPRATTFDDFDLDLPADCDQEYWENPEDPESNFVQPPGKPSIMSFWIHYTKLQQIAAAVHRLIYPIKKLDVWRRMGITGRAWHQRAVMEIDSLLNQWVDNIPEHVRWDPNRKDPVFRQQSVILYTTYYWVQVHKAFIPRPGQKSILTFPSLAICANAARCCVHASELQSPKIPGLPIYVLNTLFSAGILLLLKLWRAKHTSDTIGADSEKELAALSKCFDLLSDFSQRFQSAGRFIDILNAIISVGQLAPELDETRSKQGNTGDAEQENYSNPPPLDSFAPSYQRTVLNLPVHLQDSQDQSNSLGAPSIVPLPHSIPDFTLPFHTRDLGESSLYYTTTDFYGNNSPVVSTSSSSLAEAIPWSSCPEMSNPNLIIHNPTEAPHTSSFAQAEQYNPRIIELQNQYGMQGVIASVESYSSPSYAQPTGHIPNVEYQPLQNEARNHSTAPLSHWNNTSDHCWGSGSGSEPPISHSELGQDWSHFLSNVDGLLHSASGDFHAYPIREDNT</sequence>
<dbReference type="GO" id="GO:0000981">
    <property type="term" value="F:DNA-binding transcription factor activity, RNA polymerase II-specific"/>
    <property type="evidence" value="ECO:0007669"/>
    <property type="project" value="InterPro"/>
</dbReference>
<evidence type="ECO:0000256" key="2">
    <source>
        <dbReference type="SAM" id="MobiDB-lite"/>
    </source>
</evidence>
<dbReference type="InterPro" id="IPR001138">
    <property type="entry name" value="Zn2Cys6_DnaBD"/>
</dbReference>
<keyword evidence="1" id="KW-0539">Nucleus</keyword>
<dbReference type="Proteomes" id="UP001142393">
    <property type="component" value="Unassembled WGS sequence"/>
</dbReference>
<dbReference type="InterPro" id="IPR050987">
    <property type="entry name" value="AtrR-like"/>
</dbReference>
<evidence type="ECO:0000313" key="4">
    <source>
        <dbReference type="EMBL" id="KAJ3741406.1"/>
    </source>
</evidence>
<dbReference type="GO" id="GO:0008270">
    <property type="term" value="F:zinc ion binding"/>
    <property type="evidence" value="ECO:0007669"/>
    <property type="project" value="InterPro"/>
</dbReference>
<dbReference type="SMART" id="SM00906">
    <property type="entry name" value="Fungal_trans"/>
    <property type="match status" value="1"/>
</dbReference>
<dbReference type="AlphaFoldDB" id="A0A9W8NV22"/>
<evidence type="ECO:0000256" key="1">
    <source>
        <dbReference type="ARBA" id="ARBA00023242"/>
    </source>
</evidence>
<dbReference type="PANTHER" id="PTHR46910:SF38">
    <property type="entry name" value="ZN(2)-C6 FUNGAL-TYPE DOMAIN-CONTAINING PROTEIN"/>
    <property type="match status" value="1"/>
</dbReference>
<comment type="caution">
    <text evidence="4">The sequence shown here is derived from an EMBL/GenBank/DDBJ whole genome shotgun (WGS) entry which is preliminary data.</text>
</comment>
<feature type="region of interest" description="Disordered" evidence="2">
    <location>
        <begin position="118"/>
        <end position="143"/>
    </location>
</feature>
<dbReference type="GO" id="GO:0003677">
    <property type="term" value="F:DNA binding"/>
    <property type="evidence" value="ECO:0007669"/>
    <property type="project" value="InterPro"/>
</dbReference>
<evidence type="ECO:0000313" key="5">
    <source>
        <dbReference type="Proteomes" id="UP001142393"/>
    </source>
</evidence>
<dbReference type="CDD" id="cd12148">
    <property type="entry name" value="fungal_TF_MHR"/>
    <property type="match status" value="1"/>
</dbReference>
<dbReference type="EMBL" id="JANVFU010000012">
    <property type="protein sequence ID" value="KAJ3741406.1"/>
    <property type="molecule type" value="Genomic_DNA"/>
</dbReference>
<proteinExistence type="predicted"/>
<feature type="region of interest" description="Disordered" evidence="2">
    <location>
        <begin position="671"/>
        <end position="694"/>
    </location>
</feature>
<protein>
    <submittedName>
        <fullName evidence="4">Fungal-specific transcription factor domain-containing protein</fullName>
    </submittedName>
</protein>
<dbReference type="InterPro" id="IPR007219">
    <property type="entry name" value="XnlR_reg_dom"/>
</dbReference>
<evidence type="ECO:0000259" key="3">
    <source>
        <dbReference type="SMART" id="SM00906"/>
    </source>
</evidence>
<gene>
    <name evidence="4" type="ORF">DFH05DRAFT_1528251</name>
</gene>
<reference evidence="4 5" key="1">
    <citation type="journal article" date="2023" name="Proc. Natl. Acad. Sci. U.S.A.">
        <title>A global phylogenomic analysis of the shiitake genus Lentinula.</title>
        <authorList>
            <person name="Sierra-Patev S."/>
            <person name="Min B."/>
            <person name="Naranjo-Ortiz M."/>
            <person name="Looney B."/>
            <person name="Konkel Z."/>
            <person name="Slot J.C."/>
            <person name="Sakamoto Y."/>
            <person name="Steenwyk J.L."/>
            <person name="Rokas A."/>
            <person name="Carro J."/>
            <person name="Camarero S."/>
            <person name="Ferreira P."/>
            <person name="Molpeceres G."/>
            <person name="Ruiz-Duenas F.J."/>
            <person name="Serrano A."/>
            <person name="Henrissat B."/>
            <person name="Drula E."/>
            <person name="Hughes K.W."/>
            <person name="Mata J.L."/>
            <person name="Ishikawa N.K."/>
            <person name="Vargas-Isla R."/>
            <person name="Ushijima S."/>
            <person name="Smith C.A."/>
            <person name="Donoghue J."/>
            <person name="Ahrendt S."/>
            <person name="Andreopoulos W."/>
            <person name="He G."/>
            <person name="LaButti K."/>
            <person name="Lipzen A."/>
            <person name="Ng V."/>
            <person name="Riley R."/>
            <person name="Sandor L."/>
            <person name="Barry K."/>
            <person name="Martinez A.T."/>
            <person name="Xiao Y."/>
            <person name="Gibbons J.G."/>
            <person name="Terashima K."/>
            <person name="Grigoriev I.V."/>
            <person name="Hibbett D."/>
        </authorList>
    </citation>
    <scope>NUCLEOTIDE SEQUENCE [LARGE SCALE GENOMIC DNA]</scope>
    <source>
        <strain evidence="4 5">TFB7810</strain>
    </source>
</reference>
<dbReference type="GO" id="GO:0006351">
    <property type="term" value="P:DNA-templated transcription"/>
    <property type="evidence" value="ECO:0007669"/>
    <property type="project" value="InterPro"/>
</dbReference>
<feature type="domain" description="Xylanolytic transcriptional activator regulatory" evidence="3">
    <location>
        <begin position="365"/>
        <end position="439"/>
    </location>
</feature>
<dbReference type="CDD" id="cd00067">
    <property type="entry name" value="GAL4"/>
    <property type="match status" value="1"/>
</dbReference>
<name>A0A9W8NV22_9AGAR</name>
<dbReference type="PANTHER" id="PTHR46910">
    <property type="entry name" value="TRANSCRIPTION FACTOR PDR1"/>
    <property type="match status" value="1"/>
</dbReference>